<dbReference type="GO" id="GO:0005634">
    <property type="term" value="C:nucleus"/>
    <property type="evidence" value="ECO:0007669"/>
    <property type="project" value="UniProtKB-SubCell"/>
</dbReference>
<dbReference type="FunFam" id="3.40.50.300:FF:000813">
    <property type="entry name" value="helicase POLQ-like isoform X1"/>
    <property type="match status" value="1"/>
</dbReference>
<dbReference type="GO" id="GO:0043138">
    <property type="term" value="F:3'-5' DNA helicase activity"/>
    <property type="evidence" value="ECO:0007669"/>
    <property type="project" value="UniProtKB-EC"/>
</dbReference>
<evidence type="ECO:0000259" key="11">
    <source>
        <dbReference type="PROSITE" id="PS51192"/>
    </source>
</evidence>
<keyword evidence="2" id="KW-0547">Nucleotide-binding</keyword>
<evidence type="ECO:0000256" key="8">
    <source>
        <dbReference type="ARBA" id="ARBA00023242"/>
    </source>
</evidence>
<evidence type="ECO:0000256" key="10">
    <source>
        <dbReference type="SAM" id="MobiDB-lite"/>
    </source>
</evidence>
<evidence type="ECO:0000256" key="9">
    <source>
        <dbReference type="ARBA" id="ARBA00048988"/>
    </source>
</evidence>
<dbReference type="InterPro" id="IPR027417">
    <property type="entry name" value="P-loop_NTPase"/>
</dbReference>
<keyword evidence="8" id="KW-0539">Nucleus</keyword>
<dbReference type="Pfam" id="PF21099">
    <property type="entry name" value="POLQ_helical"/>
    <property type="match status" value="1"/>
</dbReference>
<keyword evidence="4" id="KW-0378">Hydrolase</keyword>
<dbReference type="GO" id="GO:0005524">
    <property type="term" value="F:ATP binding"/>
    <property type="evidence" value="ECO:0007669"/>
    <property type="project" value="UniProtKB-KW"/>
</dbReference>
<keyword evidence="3" id="KW-0227">DNA damage</keyword>
<dbReference type="InterPro" id="IPR050474">
    <property type="entry name" value="Hel308_SKI2-like"/>
</dbReference>
<comment type="catalytic activity">
    <reaction evidence="9">
        <text>ATP + H2O = ADP + phosphate + H(+)</text>
        <dbReference type="Rhea" id="RHEA:13065"/>
        <dbReference type="ChEBI" id="CHEBI:15377"/>
        <dbReference type="ChEBI" id="CHEBI:15378"/>
        <dbReference type="ChEBI" id="CHEBI:30616"/>
        <dbReference type="ChEBI" id="CHEBI:43474"/>
        <dbReference type="ChEBI" id="CHEBI:456216"/>
        <dbReference type="EC" id="5.6.2.4"/>
    </reaction>
</comment>
<evidence type="ECO:0000259" key="12">
    <source>
        <dbReference type="PROSITE" id="PS51194"/>
    </source>
</evidence>
<dbReference type="SMART" id="SM00490">
    <property type="entry name" value="HELICc"/>
    <property type="match status" value="1"/>
</dbReference>
<dbReference type="Pfam" id="PF00270">
    <property type="entry name" value="DEAD"/>
    <property type="match status" value="1"/>
</dbReference>
<dbReference type="SMART" id="SM00487">
    <property type="entry name" value="DEXDc"/>
    <property type="match status" value="1"/>
</dbReference>
<dbReference type="PANTHER" id="PTHR47961">
    <property type="entry name" value="DNA POLYMERASE THETA, PUTATIVE (AFU_ORTHOLOGUE AFUA_1G05260)-RELATED"/>
    <property type="match status" value="1"/>
</dbReference>
<dbReference type="InterPro" id="IPR001650">
    <property type="entry name" value="Helicase_C-like"/>
</dbReference>
<dbReference type="AlphaFoldDB" id="A0A0C9PWZ8"/>
<feature type="compositionally biased region" description="Polar residues" evidence="10">
    <location>
        <begin position="111"/>
        <end position="122"/>
    </location>
</feature>
<protein>
    <submittedName>
        <fullName evidence="13">HELQ_1 protein</fullName>
    </submittedName>
</protein>
<evidence type="ECO:0000256" key="4">
    <source>
        <dbReference type="ARBA" id="ARBA00022801"/>
    </source>
</evidence>
<feature type="domain" description="Helicase ATP-binding" evidence="11">
    <location>
        <begin position="215"/>
        <end position="388"/>
    </location>
</feature>
<dbReference type="GO" id="GO:0003676">
    <property type="term" value="F:nucleic acid binding"/>
    <property type="evidence" value="ECO:0007669"/>
    <property type="project" value="InterPro"/>
</dbReference>
<dbReference type="PROSITE" id="PS51194">
    <property type="entry name" value="HELICASE_CTER"/>
    <property type="match status" value="1"/>
</dbReference>
<evidence type="ECO:0000256" key="1">
    <source>
        <dbReference type="ARBA" id="ARBA00004123"/>
    </source>
</evidence>
<dbReference type="CDD" id="cd18026">
    <property type="entry name" value="DEXHc_POLQ-like"/>
    <property type="match status" value="1"/>
</dbReference>
<evidence type="ECO:0000256" key="5">
    <source>
        <dbReference type="ARBA" id="ARBA00022806"/>
    </source>
</evidence>
<keyword evidence="5" id="KW-0347">Helicase</keyword>
<evidence type="ECO:0000313" key="13">
    <source>
        <dbReference type="EMBL" id="JAG75800.1"/>
    </source>
</evidence>
<dbReference type="InterPro" id="IPR011545">
    <property type="entry name" value="DEAD/DEAH_box_helicase_dom"/>
</dbReference>
<feature type="domain" description="Helicase C-terminal" evidence="12">
    <location>
        <begin position="436"/>
        <end position="622"/>
    </location>
</feature>
<dbReference type="SUPFAM" id="SSF158702">
    <property type="entry name" value="Sec63 N-terminal domain-like"/>
    <property type="match status" value="1"/>
</dbReference>
<dbReference type="InterPro" id="IPR048960">
    <property type="entry name" value="POLQ-like_helical"/>
</dbReference>
<dbReference type="Pfam" id="PF00271">
    <property type="entry name" value="Helicase_C"/>
    <property type="match status" value="1"/>
</dbReference>
<evidence type="ECO:0000256" key="2">
    <source>
        <dbReference type="ARBA" id="ARBA00022741"/>
    </source>
</evidence>
<dbReference type="InterPro" id="IPR014001">
    <property type="entry name" value="Helicase_ATP-bd"/>
</dbReference>
<gene>
    <name evidence="13" type="primary">HELQ_1</name>
    <name evidence="13" type="ORF">g.38147</name>
</gene>
<organism evidence="13">
    <name type="scientific">Fopius arisanus</name>
    <dbReference type="NCBI Taxonomy" id="64838"/>
    <lineage>
        <taxon>Eukaryota</taxon>
        <taxon>Metazoa</taxon>
        <taxon>Ecdysozoa</taxon>
        <taxon>Arthropoda</taxon>
        <taxon>Hexapoda</taxon>
        <taxon>Insecta</taxon>
        <taxon>Pterygota</taxon>
        <taxon>Neoptera</taxon>
        <taxon>Endopterygota</taxon>
        <taxon>Hymenoptera</taxon>
        <taxon>Apocrita</taxon>
        <taxon>Ichneumonoidea</taxon>
        <taxon>Braconidae</taxon>
        <taxon>Opiinae</taxon>
        <taxon>Fopius</taxon>
    </lineage>
</organism>
<comment type="subcellular location">
    <subcellularLocation>
        <location evidence="1">Nucleus</location>
    </subcellularLocation>
</comment>
<keyword evidence="6" id="KW-0067">ATP-binding</keyword>
<dbReference type="GO" id="GO:0016787">
    <property type="term" value="F:hydrolase activity"/>
    <property type="evidence" value="ECO:0007669"/>
    <property type="project" value="UniProtKB-KW"/>
</dbReference>
<keyword evidence="7" id="KW-0234">DNA repair</keyword>
<evidence type="ECO:0000256" key="3">
    <source>
        <dbReference type="ARBA" id="ARBA00022763"/>
    </source>
</evidence>
<accession>A0A0C9PWZ8</accession>
<proteinExistence type="predicted"/>
<name>A0A0C9PWZ8_9HYME</name>
<feature type="region of interest" description="Disordered" evidence="10">
    <location>
        <begin position="103"/>
        <end position="122"/>
    </location>
</feature>
<evidence type="ECO:0000256" key="7">
    <source>
        <dbReference type="ARBA" id="ARBA00023204"/>
    </source>
</evidence>
<dbReference type="PANTHER" id="PTHR47961:SF12">
    <property type="entry name" value="HELICASE POLQ-LIKE"/>
    <property type="match status" value="1"/>
</dbReference>
<dbReference type="SUPFAM" id="SSF52540">
    <property type="entry name" value="P-loop containing nucleoside triphosphate hydrolases"/>
    <property type="match status" value="1"/>
</dbReference>
<dbReference type="Pfam" id="PF20470">
    <property type="entry name" value="HTH_61"/>
    <property type="match status" value="1"/>
</dbReference>
<dbReference type="CDD" id="cd18795">
    <property type="entry name" value="SF2_C_Ski2"/>
    <property type="match status" value="1"/>
</dbReference>
<dbReference type="EMBL" id="GBYB01006033">
    <property type="protein sequence ID" value="JAG75800.1"/>
    <property type="molecule type" value="Transcribed_RNA"/>
</dbReference>
<dbReference type="Gene3D" id="1.10.3380.20">
    <property type="match status" value="1"/>
</dbReference>
<dbReference type="GO" id="GO:0006302">
    <property type="term" value="P:double-strand break repair"/>
    <property type="evidence" value="ECO:0007669"/>
    <property type="project" value="UniProtKB-ARBA"/>
</dbReference>
<evidence type="ECO:0000256" key="6">
    <source>
        <dbReference type="ARBA" id="ARBA00022840"/>
    </source>
</evidence>
<dbReference type="Gene3D" id="3.40.50.300">
    <property type="entry name" value="P-loop containing nucleotide triphosphate hydrolases"/>
    <property type="match status" value="2"/>
</dbReference>
<dbReference type="PROSITE" id="PS51192">
    <property type="entry name" value="HELICASE_ATP_BIND_1"/>
    <property type="match status" value="1"/>
</dbReference>
<reference evidence="13" key="1">
    <citation type="submission" date="2015-01" db="EMBL/GenBank/DDBJ databases">
        <title>Transcriptome Assembly of Fopius arisanus.</title>
        <authorList>
            <person name="Geib S."/>
        </authorList>
    </citation>
    <scope>NUCLEOTIDE SEQUENCE</scope>
</reference>
<dbReference type="InterPro" id="IPR046931">
    <property type="entry name" value="HTH_61"/>
</dbReference>
<sequence>MSRDSLPLTQDISNLEFTSLTESAFQTFDEIGNAGSDSDSSIQACDVSKMIERDLQTLMPSVIQNTSIHKFEENISEASEHWCNASIFNDTAITSGSEINRDLQDHHSKQSTKVTQNSSIDSIKSHTPLPNIMMDSFDDVKLDDLCLEFDNDDLNLTKLEERVEAKDRHQARVAETSDEKAGSAFHDLPHKIKSLIFRVKKINGLYDWQDECLRLKSVINRRNLIYALPTSGGKTLVAEILMLREITCKKRNAIFILPFVAIVQEKIQSLAPFAVELDFLIEEYAGSKGGYPPVKRRRKNSLYVCTIEKSMGVINSLIETKRLKEVGMIVVDELHLLGEDGGRGATLEGLLAKLMYMNADIHIVGMSATIGNLDEVARFLKADVYTRNFRPVELKEYIKCEDRIWLINTKEEDIFTDERKINYRYSERALQLDPDKIGGLVMDVVPKDSCLIFCPTRKNCESVALLMTRVLFRSLVEHKAVEKGKLQLALEAEGTLCPILSKTIKYGVAYHHSGLTNEERKLIEDGYRDGTLSLICCTSTLAAGVNLPAKRVILRSPYVGNEFLNLSRYKQMVGRAGRAGMGEVGESIVLCKPLEIPKLRILLTSKMDDCLSSLHIEEDRGLNNLLLSSVMLSLASNRDELHKLVSMSLLGIQSSRLNTDVREIVDKAIVSLIKARPLKVKEIDDNGSAASIIMQSQFIDETTLEPKSKKSKQSIILTRKSRLELSTLGKAAMKGSIDLQTAYYLHEDLKSAQRHLILTNDLHVLFLVTPYDVANQIKPVGSVFYEVIMSSPSSVMDVSRVLGFTETVIIKLREGIMPKNISSRVFHRFYVTLMLHELQKGASIYHVAEKYHVTRGITQNLLSSTAAFASSVVRFCQEIPEFWAFIDFLKSFSKKITAGPVEELEILMELPAVKIGRARQLYDAGFKNLQAIASTSPTILQKHLKYASRKTVDHIIAAANLLLMEKIENLKDEYAEMMECLQASQFQ</sequence>